<dbReference type="EMBL" id="CP086356">
    <property type="protein sequence ID" value="UNI17762.1"/>
    <property type="molecule type" value="Genomic_DNA"/>
</dbReference>
<feature type="transmembrane region" description="Helical" evidence="8">
    <location>
        <begin position="389"/>
        <end position="408"/>
    </location>
</feature>
<dbReference type="PROSITE" id="PS50850">
    <property type="entry name" value="MFS"/>
    <property type="match status" value="1"/>
</dbReference>
<evidence type="ECO:0000256" key="4">
    <source>
        <dbReference type="ARBA" id="ARBA00022989"/>
    </source>
</evidence>
<evidence type="ECO:0000256" key="7">
    <source>
        <dbReference type="SAM" id="MobiDB-lite"/>
    </source>
</evidence>
<evidence type="ECO:0000256" key="1">
    <source>
        <dbReference type="ARBA" id="ARBA00004141"/>
    </source>
</evidence>
<evidence type="ECO:0000259" key="9">
    <source>
        <dbReference type="PROSITE" id="PS50850"/>
    </source>
</evidence>
<evidence type="ECO:0000256" key="6">
    <source>
        <dbReference type="ARBA" id="ARBA00037968"/>
    </source>
</evidence>
<dbReference type="PANTHER" id="PTHR43791">
    <property type="entry name" value="PERMEASE-RELATED"/>
    <property type="match status" value="1"/>
</dbReference>
<dbReference type="KEGG" id="ptkz:JDV02_004082"/>
<reference evidence="10" key="1">
    <citation type="submission" date="2021-11" db="EMBL/GenBank/DDBJ databases">
        <title>Purpureocillium_takamizusanense_genome.</title>
        <authorList>
            <person name="Nguyen N.-H."/>
        </authorList>
    </citation>
    <scope>NUCLEOTIDE SEQUENCE</scope>
    <source>
        <strain evidence="10">PT3</strain>
    </source>
</reference>
<dbReference type="OrthoDB" id="6730379at2759"/>
<dbReference type="AlphaFoldDB" id="A0A9Q8VAG1"/>
<organism evidence="10 11">
    <name type="scientific">Purpureocillium takamizusanense</name>
    <dbReference type="NCBI Taxonomy" id="2060973"/>
    <lineage>
        <taxon>Eukaryota</taxon>
        <taxon>Fungi</taxon>
        <taxon>Dikarya</taxon>
        <taxon>Ascomycota</taxon>
        <taxon>Pezizomycotina</taxon>
        <taxon>Sordariomycetes</taxon>
        <taxon>Hypocreomycetidae</taxon>
        <taxon>Hypocreales</taxon>
        <taxon>Ophiocordycipitaceae</taxon>
        <taxon>Purpureocillium</taxon>
    </lineage>
</organism>
<feature type="region of interest" description="Disordered" evidence="7">
    <location>
        <begin position="1"/>
        <end position="49"/>
    </location>
</feature>
<dbReference type="Pfam" id="PF07690">
    <property type="entry name" value="MFS_1"/>
    <property type="match status" value="1"/>
</dbReference>
<feature type="domain" description="Major facilitator superfamily (MFS) profile" evidence="9">
    <location>
        <begin position="66"/>
        <end position="478"/>
    </location>
</feature>
<evidence type="ECO:0000313" key="10">
    <source>
        <dbReference type="EMBL" id="UNI17762.1"/>
    </source>
</evidence>
<keyword evidence="11" id="KW-1185">Reference proteome</keyword>
<dbReference type="RefSeq" id="XP_047841243.1">
    <property type="nucleotide sequence ID" value="XM_047985266.1"/>
</dbReference>
<comment type="similarity">
    <text evidence="6">Belongs to the major facilitator superfamily. Allantoate permease family.</text>
</comment>
<keyword evidence="4 8" id="KW-1133">Transmembrane helix</keyword>
<dbReference type="Proteomes" id="UP000829364">
    <property type="component" value="Chromosome 3"/>
</dbReference>
<dbReference type="SUPFAM" id="SSF103473">
    <property type="entry name" value="MFS general substrate transporter"/>
    <property type="match status" value="1"/>
</dbReference>
<feature type="transmembrane region" description="Helical" evidence="8">
    <location>
        <begin position="225"/>
        <end position="245"/>
    </location>
</feature>
<feature type="transmembrane region" description="Helical" evidence="8">
    <location>
        <begin position="420"/>
        <end position="440"/>
    </location>
</feature>
<feature type="transmembrane region" description="Helical" evidence="8">
    <location>
        <begin position="66"/>
        <end position="91"/>
    </location>
</feature>
<proteinExistence type="inferred from homology"/>
<feature type="transmembrane region" description="Helical" evidence="8">
    <location>
        <begin position="192"/>
        <end position="213"/>
    </location>
</feature>
<comment type="subcellular location">
    <subcellularLocation>
        <location evidence="1">Membrane</location>
        <topology evidence="1">Multi-pass membrane protein</topology>
    </subcellularLocation>
</comment>
<dbReference type="GO" id="GO:0022857">
    <property type="term" value="F:transmembrane transporter activity"/>
    <property type="evidence" value="ECO:0007669"/>
    <property type="project" value="InterPro"/>
</dbReference>
<dbReference type="GO" id="GO:0016020">
    <property type="term" value="C:membrane"/>
    <property type="evidence" value="ECO:0007669"/>
    <property type="project" value="UniProtKB-SubCell"/>
</dbReference>
<dbReference type="GeneID" id="72066037"/>
<gene>
    <name evidence="10" type="ORF">JDV02_004082</name>
</gene>
<keyword evidence="2" id="KW-0813">Transport</keyword>
<keyword evidence="3 8" id="KW-0812">Transmembrane</keyword>
<evidence type="ECO:0000256" key="5">
    <source>
        <dbReference type="ARBA" id="ARBA00023136"/>
    </source>
</evidence>
<evidence type="ECO:0000256" key="2">
    <source>
        <dbReference type="ARBA" id="ARBA00022448"/>
    </source>
</evidence>
<sequence length="539" mass="58857">MRAPDLGLVSSDDGIVDGTSSDPATRPLLTHDTMEAPSEPASTRSSSAGPDAELARAVLKKIDYTIIPLLFVTYMLNFMDKVVLSSAAVFGLREDNHLKGQQYSWVSSAFYFGYLMWTYPTSILIARLPTAKYLAANTLFWGTVVGLTAACSSFGGLVAARFLLGVAEATVSPTFMYLTSTWYTRDEIPSRVGIWFAGNAIGGIISSLLAFGIGHADGPLSPWRWMYIILGIMTLVWAIPVFLLLPDTISKARFLTPRERRLAAGRVVVAGMGTSENARWQRSQVIECLVDPKTWLIFPIALLTQIPNGSTQSFSNIVIQSFGFNNLQSTLINLPYSILSAVTIYGTGYLAGRFRTLNCLLVIAVVMPCVVGAAVIFCRDRVPHGVQLFAYFLLSTGPASLPLIMAMVSSNYRGVTKKMTITAMLFVAYCTGNIAGPLLFRREEDPTYATAFGAIMVCYALVAILTLVLRCYLQRLNARRIRMEGYEGSAGAAGTLANGTVPTPVDSKDIVLAVAEAQLRPEDHQDVTDWSMRGFRYRL</sequence>
<dbReference type="InterPro" id="IPR036259">
    <property type="entry name" value="MFS_trans_sf"/>
</dbReference>
<dbReference type="InterPro" id="IPR011701">
    <property type="entry name" value="MFS"/>
</dbReference>
<feature type="transmembrane region" description="Helical" evidence="8">
    <location>
        <begin position="452"/>
        <end position="473"/>
    </location>
</feature>
<feature type="transmembrane region" description="Helical" evidence="8">
    <location>
        <begin position="357"/>
        <end position="377"/>
    </location>
</feature>
<evidence type="ECO:0000256" key="3">
    <source>
        <dbReference type="ARBA" id="ARBA00022692"/>
    </source>
</evidence>
<accession>A0A9Q8VAG1</accession>
<dbReference type="InterPro" id="IPR020846">
    <property type="entry name" value="MFS_dom"/>
</dbReference>
<name>A0A9Q8VAG1_9HYPO</name>
<keyword evidence="5 8" id="KW-0472">Membrane</keyword>
<protein>
    <recommendedName>
        <fullName evidence="9">Major facilitator superfamily (MFS) profile domain-containing protein</fullName>
    </recommendedName>
</protein>
<feature type="transmembrane region" description="Helical" evidence="8">
    <location>
        <begin position="138"/>
        <end position="156"/>
    </location>
</feature>
<dbReference type="FunFam" id="1.20.1250.20:FF:000064">
    <property type="entry name" value="MFS allantoate transporter"/>
    <property type="match status" value="1"/>
</dbReference>
<dbReference type="PANTHER" id="PTHR43791:SF10">
    <property type="entry name" value="MAJOR FACILITATOR SUPERFAMILY (MFS) PROFILE DOMAIN-CONTAINING PROTEIN"/>
    <property type="match status" value="1"/>
</dbReference>
<feature type="transmembrane region" description="Helical" evidence="8">
    <location>
        <begin position="103"/>
        <end position="126"/>
    </location>
</feature>
<dbReference type="Gene3D" id="1.20.1250.20">
    <property type="entry name" value="MFS general substrate transporter like domains"/>
    <property type="match status" value="2"/>
</dbReference>
<evidence type="ECO:0000313" key="11">
    <source>
        <dbReference type="Proteomes" id="UP000829364"/>
    </source>
</evidence>
<feature type="transmembrane region" description="Helical" evidence="8">
    <location>
        <begin position="162"/>
        <end position="180"/>
    </location>
</feature>
<evidence type="ECO:0000256" key="8">
    <source>
        <dbReference type="SAM" id="Phobius"/>
    </source>
</evidence>